<proteinExistence type="predicted"/>
<reference evidence="2 4" key="2">
    <citation type="submission" date="2018-06" db="EMBL/GenBank/DDBJ databases">
        <authorList>
            <consortium name="Pathogen Informatics"/>
            <person name="Doyle S."/>
        </authorList>
    </citation>
    <scope>NUCLEOTIDE SEQUENCE [LARGE SCALE GENOMIC DNA]</scope>
    <source>
        <strain evidence="2 4">NCTC11991</strain>
    </source>
</reference>
<dbReference type="Proteomes" id="UP000054820">
    <property type="component" value="Unassembled WGS sequence"/>
</dbReference>
<dbReference type="EMBL" id="LNYZ01000013">
    <property type="protein sequence ID" value="KTD77450.1"/>
    <property type="molecule type" value="Genomic_DNA"/>
</dbReference>
<accession>A0A378L6I7</accession>
<evidence type="ECO:0000313" key="1">
    <source>
        <dbReference type="EMBL" id="KTD77450.1"/>
    </source>
</evidence>
<dbReference type="STRING" id="460.Lstg_1807"/>
<organism evidence="2 4">
    <name type="scientific">Legionella steigerwaltii</name>
    <dbReference type="NCBI Taxonomy" id="460"/>
    <lineage>
        <taxon>Bacteria</taxon>
        <taxon>Pseudomonadati</taxon>
        <taxon>Pseudomonadota</taxon>
        <taxon>Gammaproteobacteria</taxon>
        <taxon>Legionellales</taxon>
        <taxon>Legionellaceae</taxon>
        <taxon>Legionella</taxon>
    </lineage>
</organism>
<dbReference type="AlphaFoldDB" id="A0A378L6I7"/>
<evidence type="ECO:0000313" key="3">
    <source>
        <dbReference type="Proteomes" id="UP000054820"/>
    </source>
</evidence>
<protein>
    <submittedName>
        <fullName evidence="2">Coiled-coil protein</fullName>
    </submittedName>
</protein>
<keyword evidence="3" id="KW-1185">Reference proteome</keyword>
<dbReference type="EMBL" id="UGOY01000001">
    <property type="protein sequence ID" value="STY22695.1"/>
    <property type="molecule type" value="Genomic_DNA"/>
</dbReference>
<dbReference type="OrthoDB" id="5650734at2"/>
<dbReference type="RefSeq" id="WP_058477355.1">
    <property type="nucleotide sequence ID" value="NZ_CAAAIO010000018.1"/>
</dbReference>
<evidence type="ECO:0000313" key="4">
    <source>
        <dbReference type="Proteomes" id="UP000255110"/>
    </source>
</evidence>
<sequence length="876" mass="100310">MELGQKNRIIKRFLSEQSENQDAMELQDLDLARYSDLDKLLDHIDFHKSDLFNLETLETDPEQWREFCGIIKYSSTFEKGGSPPLLKGVDLKKAEEGIRYTLNAHEIIKLPKDDYYARPTHTPQNTDTELDELIINSRAKLYTLTQTVPDATQFDASNSLQVTTLIQRLQEEMERLAHDDSEKEKVEKRLNILLDLHNINELKRITIPQDNGSELIYCTLQDNIGGVTEKITLMSLENVKKQLRHLCERAEGLSIEDYHAEREHYKLNIEAIIKLPKRGNIQEVQHEAMALNISRLMELDTATSVTISHNGHPALFIPFDEIQLLTNFSLGKTFYAWLVRKSYTHYSTIKTLGEGIQADCFIDDFGNAFGLLYLCSDTDAIGGSCQNKALRNAKSLFIFDQSLMDTHKFILDSRLCLIPGEFLKRHTRHGLGRNRTLIEDSSMHSKFESIMQLRAMNNKILQYVAHVIWQHQHQANRIKRQFKKPLSPEKQSHLTSELSDLMLLEKDAETLQTRIMERLTAIDDVLPQTAGDVDLPMIRNALIFEKLIHNPILYSDDGRPFKNPWTYRQQNKLKKIENLNNGLIQLTFGDKVSSMMVDFIIRRGGGDSITLTSAKTVTLSKVQLMALRENLLHPEHQLVLDPSVNYLDPADLAAIKEAYNAGNRTYIMHTITSYRGKMNSDVASVDERLKCIVETEEQLREFIITAHDRGFGMHVIKKFFFDAQQQLQRLIPPLKAPIKLNDAFAAALKLDRVSEFNAVVLEAIKQDKITDQQFISFLDECVQRANAATNYIQAQQESLKLSNKAKDVIQQLAALTMPFITQLLASCSQQSELKQTVPLFTETKLEKEEDLWTVKSSPNSLPQDMVHEENIKILCN</sequence>
<dbReference type="Proteomes" id="UP000255110">
    <property type="component" value="Unassembled WGS sequence"/>
</dbReference>
<name>A0A378L6I7_9GAMM</name>
<evidence type="ECO:0000313" key="2">
    <source>
        <dbReference type="EMBL" id="STY22695.1"/>
    </source>
</evidence>
<reference evidence="1 3" key="1">
    <citation type="submission" date="2015-11" db="EMBL/GenBank/DDBJ databases">
        <title>Genomic analysis of 38 Legionella species identifies large and diverse effector repertoires.</title>
        <authorList>
            <person name="Burstein D."/>
            <person name="Amaro F."/>
            <person name="Zusman T."/>
            <person name="Lifshitz Z."/>
            <person name="Cohen O."/>
            <person name="Gilbert J.A."/>
            <person name="Pupko T."/>
            <person name="Shuman H.A."/>
            <person name="Segal G."/>
        </authorList>
    </citation>
    <scope>NUCLEOTIDE SEQUENCE [LARGE SCALE GENOMIC DNA]</scope>
    <source>
        <strain evidence="1 3">SC-18-C9</strain>
    </source>
</reference>
<gene>
    <name evidence="1" type="ORF">Lstg_1807</name>
    <name evidence="2" type="ORF">NCTC11991_01285</name>
</gene>